<feature type="non-terminal residue" evidence="1">
    <location>
        <position position="1"/>
    </location>
</feature>
<dbReference type="AlphaFoldDB" id="A0A8J2KJM5"/>
<proteinExistence type="predicted"/>
<dbReference type="Proteomes" id="UP000708208">
    <property type="component" value="Unassembled WGS sequence"/>
</dbReference>
<gene>
    <name evidence="1" type="ORF">AFUS01_LOCUS29731</name>
</gene>
<evidence type="ECO:0000313" key="1">
    <source>
        <dbReference type="EMBL" id="CAG7819271.1"/>
    </source>
</evidence>
<accession>A0A8J2KJM5</accession>
<comment type="caution">
    <text evidence="1">The sequence shown here is derived from an EMBL/GenBank/DDBJ whole genome shotgun (WGS) entry which is preliminary data.</text>
</comment>
<evidence type="ECO:0000313" key="2">
    <source>
        <dbReference type="Proteomes" id="UP000708208"/>
    </source>
</evidence>
<protein>
    <submittedName>
        <fullName evidence="1">Uncharacterized protein</fullName>
    </submittedName>
</protein>
<organism evidence="1 2">
    <name type="scientific">Allacma fusca</name>
    <dbReference type="NCBI Taxonomy" id="39272"/>
    <lineage>
        <taxon>Eukaryota</taxon>
        <taxon>Metazoa</taxon>
        <taxon>Ecdysozoa</taxon>
        <taxon>Arthropoda</taxon>
        <taxon>Hexapoda</taxon>
        <taxon>Collembola</taxon>
        <taxon>Symphypleona</taxon>
        <taxon>Sminthuridae</taxon>
        <taxon>Allacma</taxon>
    </lineage>
</organism>
<reference evidence="1" key="1">
    <citation type="submission" date="2021-06" db="EMBL/GenBank/DDBJ databases">
        <authorList>
            <person name="Hodson N. C."/>
            <person name="Mongue J. A."/>
            <person name="Jaron S. K."/>
        </authorList>
    </citation>
    <scope>NUCLEOTIDE SEQUENCE</scope>
</reference>
<name>A0A8J2KJM5_9HEXA</name>
<sequence>SVLSQISKRYLRDLVVTKFEQDKSTQQLLPDHSLEASKLRFDTPIGHIKPFLDSIESNHAECELKCFKVMVLESGITVHSKLYTRKVHNKYDKFLNLIYSAFTKNCVATYCFQNFDGLLEFPTVQQLIT</sequence>
<keyword evidence="2" id="KW-1185">Reference proteome</keyword>
<dbReference type="EMBL" id="CAJVCH010444630">
    <property type="protein sequence ID" value="CAG7819271.1"/>
    <property type="molecule type" value="Genomic_DNA"/>
</dbReference>